<dbReference type="HOGENOM" id="CLU_1299552_0_0_1"/>
<feature type="compositionally biased region" description="Basic and acidic residues" evidence="1">
    <location>
        <begin position="186"/>
        <end position="195"/>
    </location>
</feature>
<organism evidence="2 3">
    <name type="scientific">Ceriporiopsis subvermispora (strain B)</name>
    <name type="common">White-rot fungus</name>
    <name type="synonym">Gelatoporia subvermispora</name>
    <dbReference type="NCBI Taxonomy" id="914234"/>
    <lineage>
        <taxon>Eukaryota</taxon>
        <taxon>Fungi</taxon>
        <taxon>Dikarya</taxon>
        <taxon>Basidiomycota</taxon>
        <taxon>Agaricomycotina</taxon>
        <taxon>Agaricomycetes</taxon>
        <taxon>Polyporales</taxon>
        <taxon>Gelatoporiaceae</taxon>
        <taxon>Gelatoporia</taxon>
    </lineage>
</organism>
<keyword evidence="3" id="KW-1185">Reference proteome</keyword>
<dbReference type="EMBL" id="KB445807">
    <property type="protein sequence ID" value="EMD33251.1"/>
    <property type="molecule type" value="Genomic_DNA"/>
</dbReference>
<dbReference type="Proteomes" id="UP000016930">
    <property type="component" value="Unassembled WGS sequence"/>
</dbReference>
<feature type="region of interest" description="Disordered" evidence="1">
    <location>
        <begin position="145"/>
        <end position="212"/>
    </location>
</feature>
<protein>
    <submittedName>
        <fullName evidence="2">Uncharacterized protein</fullName>
    </submittedName>
</protein>
<dbReference type="AlphaFoldDB" id="M2R2X4"/>
<reference evidence="2 3" key="1">
    <citation type="journal article" date="2012" name="Proc. Natl. Acad. Sci. U.S.A.">
        <title>Comparative genomics of Ceriporiopsis subvermispora and Phanerochaete chrysosporium provide insight into selective ligninolysis.</title>
        <authorList>
            <person name="Fernandez-Fueyo E."/>
            <person name="Ruiz-Duenas F.J."/>
            <person name="Ferreira P."/>
            <person name="Floudas D."/>
            <person name="Hibbett D.S."/>
            <person name="Canessa P."/>
            <person name="Larrondo L.F."/>
            <person name="James T.Y."/>
            <person name="Seelenfreund D."/>
            <person name="Lobos S."/>
            <person name="Polanco R."/>
            <person name="Tello M."/>
            <person name="Honda Y."/>
            <person name="Watanabe T."/>
            <person name="Watanabe T."/>
            <person name="Ryu J.S."/>
            <person name="Kubicek C.P."/>
            <person name="Schmoll M."/>
            <person name="Gaskell J."/>
            <person name="Hammel K.E."/>
            <person name="St John F.J."/>
            <person name="Vanden Wymelenberg A."/>
            <person name="Sabat G."/>
            <person name="Splinter BonDurant S."/>
            <person name="Syed K."/>
            <person name="Yadav J.S."/>
            <person name="Doddapaneni H."/>
            <person name="Subramanian V."/>
            <person name="Lavin J.L."/>
            <person name="Oguiza J.A."/>
            <person name="Perez G."/>
            <person name="Pisabarro A.G."/>
            <person name="Ramirez L."/>
            <person name="Santoyo F."/>
            <person name="Master E."/>
            <person name="Coutinho P.M."/>
            <person name="Henrissat B."/>
            <person name="Lombard V."/>
            <person name="Magnuson J.K."/>
            <person name="Kuees U."/>
            <person name="Hori C."/>
            <person name="Igarashi K."/>
            <person name="Samejima M."/>
            <person name="Held B.W."/>
            <person name="Barry K.W."/>
            <person name="LaButti K.M."/>
            <person name="Lapidus A."/>
            <person name="Lindquist E.A."/>
            <person name="Lucas S.M."/>
            <person name="Riley R."/>
            <person name="Salamov A.A."/>
            <person name="Hoffmeister D."/>
            <person name="Schwenk D."/>
            <person name="Hadar Y."/>
            <person name="Yarden O."/>
            <person name="de Vries R.P."/>
            <person name="Wiebenga A."/>
            <person name="Stenlid J."/>
            <person name="Eastwood D."/>
            <person name="Grigoriev I.V."/>
            <person name="Berka R.M."/>
            <person name="Blanchette R.A."/>
            <person name="Kersten P."/>
            <person name="Martinez A.T."/>
            <person name="Vicuna R."/>
            <person name="Cullen D."/>
        </authorList>
    </citation>
    <scope>NUCLEOTIDE SEQUENCE [LARGE SCALE GENOMIC DNA]</scope>
    <source>
        <strain evidence="2 3">B</strain>
    </source>
</reference>
<accession>M2R2X4</accession>
<feature type="compositionally biased region" description="Basic and acidic residues" evidence="1">
    <location>
        <begin position="145"/>
        <end position="167"/>
    </location>
</feature>
<evidence type="ECO:0000256" key="1">
    <source>
        <dbReference type="SAM" id="MobiDB-lite"/>
    </source>
</evidence>
<sequence>MMMMEPRSSRPSWSTPISARRVAELESHLCSPVPSRYCLPRPILIMSSPYFPHVLYSLAIISLGMHTLRQRKDAEAARDGCEARISVLSDLATRLRARERVPEEEFKRMWRLSRPREELEAALPGSREEKEIGWREVLFGRKVGGEGEQQAKEMSERQEEWDRKDWEQGVSVKAEVTTNEGVIRQGTDEGKERGTWIRGRTRAEGSLQTGRM</sequence>
<gene>
    <name evidence="2" type="ORF">CERSUDRAFT_126373</name>
</gene>
<dbReference type="OrthoDB" id="2596179at2759"/>
<proteinExistence type="predicted"/>
<evidence type="ECO:0000313" key="2">
    <source>
        <dbReference type="EMBL" id="EMD33251.1"/>
    </source>
</evidence>
<name>M2R2X4_CERS8</name>
<evidence type="ECO:0000313" key="3">
    <source>
        <dbReference type="Proteomes" id="UP000016930"/>
    </source>
</evidence>